<dbReference type="GO" id="GO:0000981">
    <property type="term" value="F:DNA-binding transcription factor activity, RNA polymerase II-specific"/>
    <property type="evidence" value="ECO:0007669"/>
    <property type="project" value="TreeGrafter"/>
</dbReference>
<feature type="region of interest" description="Disordered" evidence="1">
    <location>
        <begin position="320"/>
        <end position="362"/>
    </location>
</feature>
<reference evidence="3 4" key="1">
    <citation type="submission" date="2019-04" db="EMBL/GenBank/DDBJ databases">
        <title>Chromosome genome assembly for Takifugu flavidus.</title>
        <authorList>
            <person name="Xiao S."/>
        </authorList>
    </citation>
    <scope>NUCLEOTIDE SEQUENCE [LARGE SCALE GENOMIC DNA]</scope>
    <source>
        <strain evidence="3">HTHZ2018</strain>
        <tissue evidence="3">Muscle</tissue>
    </source>
</reference>
<dbReference type="InterPro" id="IPR056380">
    <property type="entry name" value="Znf_C2H2_ASCIZ_4th"/>
</dbReference>
<evidence type="ECO:0000259" key="2">
    <source>
        <dbReference type="PROSITE" id="PS00028"/>
    </source>
</evidence>
<evidence type="ECO:0000256" key="1">
    <source>
        <dbReference type="SAM" id="MobiDB-lite"/>
    </source>
</evidence>
<dbReference type="Pfam" id="PF24761">
    <property type="entry name" value="C2H2_ASCIZ_4th"/>
    <property type="match status" value="1"/>
</dbReference>
<proteinExistence type="predicted"/>
<feature type="region of interest" description="Disordered" evidence="1">
    <location>
        <begin position="1"/>
        <end position="32"/>
    </location>
</feature>
<comment type="caution">
    <text evidence="3">The sequence shown here is derived from an EMBL/GenBank/DDBJ whole genome shotgun (WGS) entry which is preliminary data.</text>
</comment>
<accession>A0A5C6NLN5</accession>
<feature type="region of interest" description="Disordered" evidence="1">
    <location>
        <begin position="203"/>
        <end position="222"/>
    </location>
</feature>
<name>A0A5C6NLN5_9TELE</name>
<dbReference type="InterPro" id="IPR013087">
    <property type="entry name" value="Znf_C2H2_type"/>
</dbReference>
<dbReference type="PANTHER" id="PTHR46664:SF1">
    <property type="entry name" value="ATM INTERACTOR"/>
    <property type="match status" value="1"/>
</dbReference>
<feature type="compositionally biased region" description="Polar residues" evidence="1">
    <location>
        <begin position="696"/>
        <end position="707"/>
    </location>
</feature>
<feature type="compositionally biased region" description="Polar residues" evidence="1">
    <location>
        <begin position="1"/>
        <end position="11"/>
    </location>
</feature>
<feature type="region of interest" description="Disordered" evidence="1">
    <location>
        <begin position="680"/>
        <end position="707"/>
    </location>
</feature>
<dbReference type="EMBL" id="RHFK02000012">
    <property type="protein sequence ID" value="TWW68143.1"/>
    <property type="molecule type" value="Genomic_DNA"/>
</dbReference>
<dbReference type="InterPro" id="IPR055303">
    <property type="entry name" value="ATMIN"/>
</dbReference>
<dbReference type="Pfam" id="PF24757">
    <property type="entry name" value="C2H2_ASCIZ"/>
    <property type="match status" value="2"/>
</dbReference>
<dbReference type="InterPro" id="IPR056381">
    <property type="entry name" value="Znf_C2HC_ASCIZ_3rd"/>
</dbReference>
<dbReference type="AlphaFoldDB" id="A0A5C6NLN5"/>
<evidence type="ECO:0000313" key="3">
    <source>
        <dbReference type="EMBL" id="TWW68143.1"/>
    </source>
</evidence>
<dbReference type="GO" id="GO:0045944">
    <property type="term" value="P:positive regulation of transcription by RNA polymerase II"/>
    <property type="evidence" value="ECO:0007669"/>
    <property type="project" value="InterPro"/>
</dbReference>
<gene>
    <name evidence="3" type="ORF">D4764_02G0011840</name>
</gene>
<protein>
    <submittedName>
        <fullName evidence="3">Zinc finger protein</fullName>
    </submittedName>
</protein>
<keyword evidence="4" id="KW-1185">Reference proteome</keyword>
<dbReference type="Proteomes" id="UP000324091">
    <property type="component" value="Chromosome 2"/>
</dbReference>
<dbReference type="SMART" id="SM00355">
    <property type="entry name" value="ZnF_C2H2"/>
    <property type="match status" value="4"/>
</dbReference>
<evidence type="ECO:0000313" key="4">
    <source>
        <dbReference type="Proteomes" id="UP000324091"/>
    </source>
</evidence>
<dbReference type="PROSITE" id="PS00028">
    <property type="entry name" value="ZINC_FINGER_C2H2_1"/>
    <property type="match status" value="1"/>
</dbReference>
<sequence>MACQQRNTASSAGGKANNRGSAAPGGAKCREVSQSREIIKPSITELTKEVRTNILCTVEGCGKILPNTPALNMHLVKSHRIKDGIVNPTVRKVMKGSQKLYCCPIEGCPRGPNRPFSQFSLVKQHFMKMHAEKKHKCFKCSNGYSTEWDLRRHVENCGKTYQCTCGCPYASRAALLSHIYRTGHEIPTEHRFPPVKKRKMEQMLSASQRADEPTGHNTTSKEAADAAFASEAAIQVSDAVNPNSNTSKAFQKLLLPKPKIALVSVPVMQLAHLPVLLPSMDRGALSSVLLAVDPHGSVGTLHLLPQTAGAVGTQLDAKAISPTSHPNLGPVSTGVQANLDPAGLDDAGNPPLQRGRSTSATIQTDKSYLSKMPAGAGAGEGLSLCSVGESSVSSCSQTDISVSAQILLPVSVETQTWSSQLKAMSSIGAQTDRHMSQIPCSASPAPPHQTRQTQTAVVTPKTEASAQDQPIMCSDLFGGDTLSVSTQTALEVGVALESTAGMYEDSKTTGDMCFGVRTDELNSNNAADNQTKTMTLLNDLENILSDSMSGHQVLAQAASGLASEPEQPQGIDFDFEDFLNAVHIHTQTEESELAGLSGDAPLESLDIQTQTDFLLMDDVGQSRTQASDLELFDIQTQTDLNFLLSPGTHVPLSSILRHPSFSISTESSHTETQTDLPSFAAGLPAQTAPGQGEPTRPSSSAETQTVTSHAEGLGHLFLTSNETQTAVDDFLSADLAWNVVSHFSSVETQTCEELCALFQHPEKPNR</sequence>
<dbReference type="PANTHER" id="PTHR46664">
    <property type="entry name" value="ATM INTERACTOR"/>
    <property type="match status" value="1"/>
</dbReference>
<dbReference type="Gene3D" id="3.30.160.60">
    <property type="entry name" value="Classic Zinc Finger"/>
    <property type="match status" value="1"/>
</dbReference>
<feature type="domain" description="C2H2-type" evidence="2">
    <location>
        <begin position="56"/>
        <end position="79"/>
    </location>
</feature>
<organism evidence="3 4">
    <name type="scientific">Takifugu flavidus</name>
    <name type="common">sansaifugu</name>
    <dbReference type="NCBI Taxonomy" id="433684"/>
    <lineage>
        <taxon>Eukaryota</taxon>
        <taxon>Metazoa</taxon>
        <taxon>Chordata</taxon>
        <taxon>Craniata</taxon>
        <taxon>Vertebrata</taxon>
        <taxon>Euteleostomi</taxon>
        <taxon>Actinopterygii</taxon>
        <taxon>Neopterygii</taxon>
        <taxon>Teleostei</taxon>
        <taxon>Neoteleostei</taxon>
        <taxon>Acanthomorphata</taxon>
        <taxon>Eupercaria</taxon>
        <taxon>Tetraodontiformes</taxon>
        <taxon>Tetradontoidea</taxon>
        <taxon>Tetraodontidae</taxon>
        <taxon>Takifugu</taxon>
    </lineage>
</organism>
<dbReference type="Pfam" id="PF24759">
    <property type="entry name" value="C2HC_ASCIZ"/>
    <property type="match status" value="1"/>
</dbReference>
<dbReference type="InterPro" id="IPR056545">
    <property type="entry name" value="C2H2_ASCIZ_1st_2nd"/>
</dbReference>
<dbReference type="GO" id="GO:0005634">
    <property type="term" value="C:nucleus"/>
    <property type="evidence" value="ECO:0007669"/>
    <property type="project" value="TreeGrafter"/>
</dbReference>
<dbReference type="GO" id="GO:0000976">
    <property type="term" value="F:transcription cis-regulatory region binding"/>
    <property type="evidence" value="ECO:0007669"/>
    <property type="project" value="InterPro"/>
</dbReference>